<evidence type="ECO:0000313" key="9">
    <source>
        <dbReference type="EMBL" id="CAI8043261.1"/>
    </source>
</evidence>
<organism evidence="9 10">
    <name type="scientific">Geodia barretti</name>
    <name type="common">Barrett's horny sponge</name>
    <dbReference type="NCBI Taxonomy" id="519541"/>
    <lineage>
        <taxon>Eukaryota</taxon>
        <taxon>Metazoa</taxon>
        <taxon>Porifera</taxon>
        <taxon>Demospongiae</taxon>
        <taxon>Heteroscleromorpha</taxon>
        <taxon>Tetractinellida</taxon>
        <taxon>Astrophorina</taxon>
        <taxon>Geodiidae</taxon>
        <taxon>Geodia</taxon>
    </lineage>
</organism>
<dbReference type="PANTHER" id="PTHR23517">
    <property type="entry name" value="RESISTANCE PROTEIN MDTM, PUTATIVE-RELATED-RELATED"/>
    <property type="match status" value="1"/>
</dbReference>
<keyword evidence="10" id="KW-1185">Reference proteome</keyword>
<evidence type="ECO:0000256" key="7">
    <source>
        <dbReference type="SAM" id="Phobius"/>
    </source>
</evidence>
<evidence type="ECO:0000256" key="6">
    <source>
        <dbReference type="ARBA" id="ARBA00023136"/>
    </source>
</evidence>
<feature type="transmembrane region" description="Helical" evidence="7">
    <location>
        <begin position="136"/>
        <end position="157"/>
    </location>
</feature>
<keyword evidence="2" id="KW-0813">Transport</keyword>
<feature type="transmembrane region" description="Helical" evidence="7">
    <location>
        <begin position="359"/>
        <end position="381"/>
    </location>
</feature>
<dbReference type="Pfam" id="PF07690">
    <property type="entry name" value="MFS_1"/>
    <property type="match status" value="1"/>
</dbReference>
<keyword evidence="3" id="KW-1003">Cell membrane</keyword>
<dbReference type="InterPro" id="IPR011701">
    <property type="entry name" value="MFS"/>
</dbReference>
<dbReference type="EMBL" id="CASHTH010003315">
    <property type="protein sequence ID" value="CAI8043261.1"/>
    <property type="molecule type" value="Genomic_DNA"/>
</dbReference>
<dbReference type="InterPro" id="IPR050171">
    <property type="entry name" value="MFS_Transporters"/>
</dbReference>
<protein>
    <recommendedName>
        <fullName evidence="8">Major facilitator superfamily (MFS) profile domain-containing protein</fullName>
    </recommendedName>
</protein>
<dbReference type="GO" id="GO:0022857">
    <property type="term" value="F:transmembrane transporter activity"/>
    <property type="evidence" value="ECO:0007669"/>
    <property type="project" value="InterPro"/>
</dbReference>
<dbReference type="AlphaFoldDB" id="A0AA35T9G0"/>
<dbReference type="PROSITE" id="PS50850">
    <property type="entry name" value="MFS"/>
    <property type="match status" value="1"/>
</dbReference>
<evidence type="ECO:0000256" key="5">
    <source>
        <dbReference type="ARBA" id="ARBA00022989"/>
    </source>
</evidence>
<dbReference type="InterPro" id="IPR020846">
    <property type="entry name" value="MFS_dom"/>
</dbReference>
<feature type="transmembrane region" description="Helical" evidence="7">
    <location>
        <begin position="34"/>
        <end position="59"/>
    </location>
</feature>
<name>A0AA35T9G0_GEOBA</name>
<evidence type="ECO:0000313" key="10">
    <source>
        <dbReference type="Proteomes" id="UP001174909"/>
    </source>
</evidence>
<dbReference type="Proteomes" id="UP001174909">
    <property type="component" value="Unassembled WGS sequence"/>
</dbReference>
<feature type="domain" description="Major facilitator superfamily (MFS) profile" evidence="8">
    <location>
        <begin position="1"/>
        <end position="413"/>
    </location>
</feature>
<evidence type="ECO:0000256" key="3">
    <source>
        <dbReference type="ARBA" id="ARBA00022475"/>
    </source>
</evidence>
<feature type="transmembrane region" description="Helical" evidence="7">
    <location>
        <begin position="90"/>
        <end position="115"/>
    </location>
</feature>
<feature type="transmembrane region" description="Helical" evidence="7">
    <location>
        <begin position="297"/>
        <end position="314"/>
    </location>
</feature>
<sequence>MATTLVGAHAFEHLYAHSIPIIILAIITEFELGALSVGAVVAIRSIFGGITSTAGGFLVDLFHHRVALVLSISTFMIGLGYLLMSIAPSYALILCALALGSMGSALWHPPALGLLARRFPERRGLFISMHRSTGSVGDVIGPLAAGALIAGALTWTGGAGDAEVGVSWPLPWGTIDWRYILGFSTPVMFIATVAIFFLLRNAGSERPINVDVSARIRTNWAGMKDAFRGTGMWAIFTVSAVRGMADRSLVFLIPLYLIHLGVGEFQAAVHVMLMVLPGILFGPFIGWMSDRTGRRPLIIFIMGVTTILTIAIILASGDGYTPWITIFVAIYGMLNFSVNNLTQAAAADIAAGRRLESSFLGLMWGNNTLFGAVAAFMIFGPVEWFDWQYGFFIAAGIYFAGFLISMLIPGKPREPEAVPAPA</sequence>
<dbReference type="InterPro" id="IPR036259">
    <property type="entry name" value="MFS_trans_sf"/>
</dbReference>
<dbReference type="Gene3D" id="1.20.1250.20">
    <property type="entry name" value="MFS general substrate transporter like domains"/>
    <property type="match status" value="2"/>
</dbReference>
<evidence type="ECO:0000259" key="8">
    <source>
        <dbReference type="PROSITE" id="PS50850"/>
    </source>
</evidence>
<evidence type="ECO:0000256" key="2">
    <source>
        <dbReference type="ARBA" id="ARBA00022448"/>
    </source>
</evidence>
<reference evidence="9" key="1">
    <citation type="submission" date="2023-03" db="EMBL/GenBank/DDBJ databases">
        <authorList>
            <person name="Steffen K."/>
            <person name="Cardenas P."/>
        </authorList>
    </citation>
    <scope>NUCLEOTIDE SEQUENCE</scope>
</reference>
<keyword evidence="6 7" id="KW-0472">Membrane</keyword>
<comment type="subcellular location">
    <subcellularLocation>
        <location evidence="1">Cell membrane</location>
        <topology evidence="1">Multi-pass membrane protein</topology>
    </subcellularLocation>
</comment>
<feature type="transmembrane region" description="Helical" evidence="7">
    <location>
        <begin position="177"/>
        <end position="199"/>
    </location>
</feature>
<keyword evidence="5 7" id="KW-1133">Transmembrane helix</keyword>
<accession>A0AA35T9G0</accession>
<feature type="transmembrane region" description="Helical" evidence="7">
    <location>
        <begin position="387"/>
        <end position="408"/>
    </location>
</feature>
<evidence type="ECO:0000256" key="1">
    <source>
        <dbReference type="ARBA" id="ARBA00004651"/>
    </source>
</evidence>
<gene>
    <name evidence="9" type="ORF">GBAR_LOCUS24001</name>
</gene>
<proteinExistence type="predicted"/>
<feature type="transmembrane region" description="Helical" evidence="7">
    <location>
        <begin position="320"/>
        <end position="338"/>
    </location>
</feature>
<feature type="transmembrane region" description="Helical" evidence="7">
    <location>
        <begin position="226"/>
        <end position="245"/>
    </location>
</feature>
<feature type="transmembrane region" description="Helical" evidence="7">
    <location>
        <begin position="66"/>
        <end position="84"/>
    </location>
</feature>
<evidence type="ECO:0000256" key="4">
    <source>
        <dbReference type="ARBA" id="ARBA00022692"/>
    </source>
</evidence>
<dbReference type="GO" id="GO:0005886">
    <property type="term" value="C:plasma membrane"/>
    <property type="evidence" value="ECO:0007669"/>
    <property type="project" value="UniProtKB-SubCell"/>
</dbReference>
<feature type="transmembrane region" description="Helical" evidence="7">
    <location>
        <begin position="265"/>
        <end position="285"/>
    </location>
</feature>
<keyword evidence="4 7" id="KW-0812">Transmembrane</keyword>
<comment type="caution">
    <text evidence="9">The sequence shown here is derived from an EMBL/GenBank/DDBJ whole genome shotgun (WGS) entry which is preliminary data.</text>
</comment>
<dbReference type="SUPFAM" id="SSF103473">
    <property type="entry name" value="MFS general substrate transporter"/>
    <property type="match status" value="1"/>
</dbReference>